<gene>
    <name evidence="11" type="ORF">MERR_LOCUS6750</name>
</gene>
<keyword evidence="7 10" id="KW-1133">Transmembrane helix</keyword>
<dbReference type="GO" id="GO:0009678">
    <property type="term" value="F:diphosphate hydrolysis-driven proton transmembrane transporter activity"/>
    <property type="evidence" value="ECO:0007669"/>
    <property type="project" value="UniProtKB-EC"/>
</dbReference>
<organism evidence="11 12">
    <name type="scientific">Microthlaspi erraticum</name>
    <dbReference type="NCBI Taxonomy" id="1685480"/>
    <lineage>
        <taxon>Eukaryota</taxon>
        <taxon>Viridiplantae</taxon>
        <taxon>Streptophyta</taxon>
        <taxon>Embryophyta</taxon>
        <taxon>Tracheophyta</taxon>
        <taxon>Spermatophyta</taxon>
        <taxon>Magnoliopsida</taxon>
        <taxon>eudicotyledons</taxon>
        <taxon>Gunneridae</taxon>
        <taxon>Pentapetalae</taxon>
        <taxon>rosids</taxon>
        <taxon>malvids</taxon>
        <taxon>Brassicales</taxon>
        <taxon>Brassicaceae</taxon>
        <taxon>Coluteocarpeae</taxon>
        <taxon>Microthlaspi</taxon>
    </lineage>
</organism>
<keyword evidence="3" id="KW-0813">Transport</keyword>
<feature type="transmembrane region" description="Helical" evidence="10">
    <location>
        <begin position="56"/>
        <end position="74"/>
    </location>
</feature>
<dbReference type="AlphaFoldDB" id="A0A6D2HUV0"/>
<keyword evidence="12" id="KW-1185">Reference proteome</keyword>
<evidence type="ECO:0000256" key="6">
    <source>
        <dbReference type="ARBA" id="ARBA00022967"/>
    </source>
</evidence>
<feature type="transmembrane region" description="Helical" evidence="10">
    <location>
        <begin position="144"/>
        <end position="163"/>
    </location>
</feature>
<dbReference type="EC" id="7.1.3.1" evidence="2"/>
<dbReference type="Proteomes" id="UP000467841">
    <property type="component" value="Unassembled WGS sequence"/>
</dbReference>
<reference evidence="11" key="1">
    <citation type="submission" date="2020-01" db="EMBL/GenBank/DDBJ databases">
        <authorList>
            <person name="Mishra B."/>
        </authorList>
    </citation>
    <scope>NUCLEOTIDE SEQUENCE [LARGE SCALE GENOMIC DNA]</scope>
</reference>
<dbReference type="GO" id="GO:0012505">
    <property type="term" value="C:endomembrane system"/>
    <property type="evidence" value="ECO:0007669"/>
    <property type="project" value="UniProtKB-SubCell"/>
</dbReference>
<feature type="transmembrane region" description="Helical" evidence="10">
    <location>
        <begin position="211"/>
        <end position="229"/>
    </location>
</feature>
<evidence type="ECO:0000256" key="4">
    <source>
        <dbReference type="ARBA" id="ARBA00022692"/>
    </source>
</evidence>
<evidence type="ECO:0000256" key="5">
    <source>
        <dbReference type="ARBA" id="ARBA00022842"/>
    </source>
</evidence>
<evidence type="ECO:0000256" key="3">
    <source>
        <dbReference type="ARBA" id="ARBA00022448"/>
    </source>
</evidence>
<dbReference type="Pfam" id="PF03030">
    <property type="entry name" value="H_PPase"/>
    <property type="match status" value="2"/>
</dbReference>
<evidence type="ECO:0000313" key="12">
    <source>
        <dbReference type="Proteomes" id="UP000467841"/>
    </source>
</evidence>
<dbReference type="InterPro" id="IPR004131">
    <property type="entry name" value="PPase-energised_H-pump"/>
</dbReference>
<evidence type="ECO:0000256" key="2">
    <source>
        <dbReference type="ARBA" id="ARBA00013242"/>
    </source>
</evidence>
<evidence type="ECO:0000313" key="11">
    <source>
        <dbReference type="EMBL" id="CAA7019515.1"/>
    </source>
</evidence>
<dbReference type="GO" id="GO:0016020">
    <property type="term" value="C:membrane"/>
    <property type="evidence" value="ECO:0007669"/>
    <property type="project" value="InterPro"/>
</dbReference>
<keyword evidence="5" id="KW-0460">Magnesium</keyword>
<proteinExistence type="predicted"/>
<dbReference type="GO" id="GO:0004427">
    <property type="term" value="F:inorganic diphosphate phosphatase activity"/>
    <property type="evidence" value="ECO:0007669"/>
    <property type="project" value="InterPro"/>
</dbReference>
<name>A0A6D2HUV0_9BRAS</name>
<dbReference type="PANTHER" id="PTHR31998">
    <property type="entry name" value="K(+)-INSENSITIVE PYROPHOSPHATE-ENERGIZED PROTON PUMP"/>
    <property type="match status" value="1"/>
</dbReference>
<comment type="subcellular location">
    <subcellularLocation>
        <location evidence="1">Endomembrane system</location>
        <topology evidence="1">Multi-pass membrane protein</topology>
    </subcellularLocation>
</comment>
<keyword evidence="9 10" id="KW-0472">Membrane</keyword>
<protein>
    <recommendedName>
        <fullName evidence="2">H(+)-exporting diphosphatase</fullName>
        <ecNumber evidence="2">7.1.3.1</ecNumber>
    </recommendedName>
</protein>
<comment type="caution">
    <text evidence="11">The sequence shown here is derived from an EMBL/GenBank/DDBJ whole genome shotgun (WGS) entry which is preliminary data.</text>
</comment>
<evidence type="ECO:0000256" key="1">
    <source>
        <dbReference type="ARBA" id="ARBA00004127"/>
    </source>
</evidence>
<feature type="transmembrane region" description="Helical" evidence="10">
    <location>
        <begin position="114"/>
        <end position="132"/>
    </location>
</feature>
<dbReference type="EMBL" id="CACVBM020000455">
    <property type="protein sequence ID" value="CAA7019515.1"/>
    <property type="molecule type" value="Genomic_DNA"/>
</dbReference>
<evidence type="ECO:0000256" key="7">
    <source>
        <dbReference type="ARBA" id="ARBA00022989"/>
    </source>
</evidence>
<dbReference type="OrthoDB" id="754859at2759"/>
<keyword evidence="4 10" id="KW-0812">Transmembrane</keyword>
<evidence type="ECO:0000256" key="8">
    <source>
        <dbReference type="ARBA" id="ARBA00023065"/>
    </source>
</evidence>
<keyword evidence="8" id="KW-0406">Ion transport</keyword>
<accession>A0A6D2HUV0</accession>
<keyword evidence="6" id="KW-1278">Translocase</keyword>
<evidence type="ECO:0000256" key="10">
    <source>
        <dbReference type="SAM" id="Phobius"/>
    </source>
</evidence>
<sequence>MGMLSTAAYVLTMDMFGPIADNAGGIVEMSQQPESVREITDLLDAVGNTTKATTKGFAIGSAALASFLLFSAYMDEVSAFANVPFKETYKEKPDYSRCVAIVASAALREMIKPGALAIASPIVVGLVFRILGYYTGQPLLGAKVVASMLMFATVCGILMALFLNTAGGAWDNAKKYIETGALGGKGSEAHKAAVTGDTVGDPFKDTAGPSIHVLIKMLATITLVMAPVFL</sequence>
<evidence type="ECO:0000256" key="9">
    <source>
        <dbReference type="ARBA" id="ARBA00023136"/>
    </source>
</evidence>